<dbReference type="GO" id="GO:0005886">
    <property type="term" value="C:plasma membrane"/>
    <property type="evidence" value="ECO:0007669"/>
    <property type="project" value="UniProtKB-SubCell"/>
</dbReference>
<evidence type="ECO:0000256" key="4">
    <source>
        <dbReference type="ARBA" id="ARBA00019077"/>
    </source>
</evidence>
<proteinExistence type="inferred from homology"/>
<dbReference type="RefSeq" id="WP_146405979.1">
    <property type="nucleotide sequence ID" value="NZ_SJPU01000001.1"/>
</dbReference>
<dbReference type="EC" id="2.4.99.12" evidence="3 10"/>
<reference evidence="12 13" key="1">
    <citation type="journal article" date="2020" name="Antonie Van Leeuwenhoek">
        <title>Rhodopirellula heiligendammensis sp. nov., Rhodopirellula pilleata sp. nov., and Rhodopirellula solitaria sp. nov. isolated from natural or artificial marine surfaces in Northern Germany and California, USA, and emended description of the genus Rhodopirellula.</title>
        <authorList>
            <person name="Kallscheuer N."/>
            <person name="Wiegand S."/>
            <person name="Jogler M."/>
            <person name="Boedeker C."/>
            <person name="Peeters S.H."/>
            <person name="Rast P."/>
            <person name="Heuer A."/>
            <person name="Jetten M.S.M."/>
            <person name="Rohde M."/>
            <person name="Jogler C."/>
        </authorList>
    </citation>
    <scope>NUCLEOTIDE SEQUENCE [LARGE SCALE GENOMIC DNA]</scope>
    <source>
        <strain evidence="12 13">Poly21</strain>
    </source>
</reference>
<comment type="similarity">
    <text evidence="2">Belongs to the glycosyltransferase group 1 family. Glycosyltransferase 30 subfamily.</text>
</comment>
<evidence type="ECO:0000313" key="12">
    <source>
        <dbReference type="EMBL" id="TWU19070.1"/>
    </source>
</evidence>
<dbReference type="FunFam" id="3.40.50.2000:FF:000032">
    <property type="entry name" value="3-deoxy-D-manno-octulosonic acid transferase"/>
    <property type="match status" value="1"/>
</dbReference>
<keyword evidence="10" id="KW-0472">Membrane</keyword>
<evidence type="ECO:0000256" key="5">
    <source>
        <dbReference type="ARBA" id="ARBA00022679"/>
    </source>
</evidence>
<evidence type="ECO:0000256" key="9">
    <source>
        <dbReference type="PIRSR" id="PIRSR639901-2"/>
    </source>
</evidence>
<dbReference type="GO" id="GO:0009244">
    <property type="term" value="P:lipopolysaccharide core region biosynthetic process"/>
    <property type="evidence" value="ECO:0007669"/>
    <property type="project" value="UniProtKB-UniRule"/>
</dbReference>
<name>A0A5C6C3C8_9BACT</name>
<evidence type="ECO:0000256" key="3">
    <source>
        <dbReference type="ARBA" id="ARBA00012621"/>
    </source>
</evidence>
<keyword evidence="10" id="KW-1003">Cell membrane</keyword>
<dbReference type="PANTHER" id="PTHR42755">
    <property type="entry name" value="3-DEOXY-MANNO-OCTULOSONATE CYTIDYLYLTRANSFERASE"/>
    <property type="match status" value="1"/>
</dbReference>
<evidence type="ECO:0000256" key="7">
    <source>
        <dbReference type="ARBA" id="ARBA00049183"/>
    </source>
</evidence>
<keyword evidence="10" id="KW-0448">Lipopolysaccharide biosynthesis</keyword>
<comment type="function">
    <text evidence="10">Involved in lipopolysaccharide (LPS) biosynthesis. Catalyzes the transfer of 3-deoxy-D-manno-octulosonate (Kdo) residue(s) from CMP-Kdo to lipid IV(A), the tetraacyldisaccharide-1,4'-bisphosphate precursor of lipid A.</text>
</comment>
<comment type="pathway">
    <text evidence="1 10">Bacterial outer membrane biogenesis; LPS core biosynthesis.</text>
</comment>
<evidence type="ECO:0000256" key="1">
    <source>
        <dbReference type="ARBA" id="ARBA00004713"/>
    </source>
</evidence>
<dbReference type="Pfam" id="PF04413">
    <property type="entry name" value="Glycos_transf_N"/>
    <property type="match status" value="1"/>
</dbReference>
<dbReference type="Gene3D" id="3.40.50.2000">
    <property type="entry name" value="Glycogen Phosphorylase B"/>
    <property type="match status" value="1"/>
</dbReference>
<feature type="transmembrane region" description="Helical" evidence="10">
    <location>
        <begin position="6"/>
        <end position="23"/>
    </location>
</feature>
<dbReference type="EMBL" id="SJPU01000001">
    <property type="protein sequence ID" value="TWU19070.1"/>
    <property type="molecule type" value="Genomic_DNA"/>
</dbReference>
<evidence type="ECO:0000313" key="13">
    <source>
        <dbReference type="Proteomes" id="UP000319908"/>
    </source>
</evidence>
<dbReference type="PANTHER" id="PTHR42755:SF1">
    <property type="entry name" value="3-DEOXY-D-MANNO-OCTULOSONIC ACID TRANSFERASE, MITOCHONDRIAL-RELATED"/>
    <property type="match status" value="1"/>
</dbReference>
<comment type="subcellular location">
    <subcellularLocation>
        <location evidence="10">Cell membrane</location>
    </subcellularLocation>
</comment>
<keyword evidence="13" id="KW-1185">Reference proteome</keyword>
<evidence type="ECO:0000256" key="8">
    <source>
        <dbReference type="PIRSR" id="PIRSR639901-1"/>
    </source>
</evidence>
<dbReference type="OrthoDB" id="9789797at2"/>
<dbReference type="SUPFAM" id="SSF53756">
    <property type="entry name" value="UDP-Glycosyltransferase/glycogen phosphorylase"/>
    <property type="match status" value="1"/>
</dbReference>
<evidence type="ECO:0000256" key="2">
    <source>
        <dbReference type="ARBA" id="ARBA00006380"/>
    </source>
</evidence>
<dbReference type="UniPathway" id="UPA00958"/>
<evidence type="ECO:0000256" key="6">
    <source>
        <dbReference type="ARBA" id="ARBA00031445"/>
    </source>
</evidence>
<comment type="catalytic activity">
    <reaction evidence="7 10">
        <text>lipid IVA (E. coli) + CMP-3-deoxy-beta-D-manno-octulosonate = alpha-Kdo-(2-&gt;6)-lipid IVA (E. coli) + CMP + H(+)</text>
        <dbReference type="Rhea" id="RHEA:28066"/>
        <dbReference type="ChEBI" id="CHEBI:15378"/>
        <dbReference type="ChEBI" id="CHEBI:58603"/>
        <dbReference type="ChEBI" id="CHEBI:60364"/>
        <dbReference type="ChEBI" id="CHEBI:60377"/>
        <dbReference type="ChEBI" id="CHEBI:85987"/>
        <dbReference type="EC" id="2.4.99.12"/>
    </reaction>
</comment>
<feature type="domain" description="3-deoxy-D-manno-octulosonic-acid transferase N-terminal" evidence="11">
    <location>
        <begin position="49"/>
        <end position="213"/>
    </location>
</feature>
<keyword evidence="5 10" id="KW-0808">Transferase</keyword>
<dbReference type="InterPro" id="IPR038107">
    <property type="entry name" value="Glycos_transf_N_sf"/>
</dbReference>
<gene>
    <name evidence="12" type="primary">waaA</name>
    <name evidence="12" type="ORF">Poly21_12410</name>
</gene>
<dbReference type="Proteomes" id="UP000319908">
    <property type="component" value="Unassembled WGS sequence"/>
</dbReference>
<comment type="caution">
    <text evidence="12">The sequence shown here is derived from an EMBL/GenBank/DDBJ whole genome shotgun (WGS) entry which is preliminary data.</text>
</comment>
<keyword evidence="10" id="KW-0812">Transmembrane</keyword>
<feature type="site" description="Transition state stabilizer" evidence="9">
    <location>
        <position position="133"/>
    </location>
</feature>
<dbReference type="InterPro" id="IPR007507">
    <property type="entry name" value="Glycos_transf_N"/>
</dbReference>
<dbReference type="GO" id="GO:0043842">
    <property type="term" value="F:Kdo transferase activity"/>
    <property type="evidence" value="ECO:0007669"/>
    <property type="project" value="UniProtKB-EC"/>
</dbReference>
<organism evidence="12 13">
    <name type="scientific">Allorhodopirellula heiligendammensis</name>
    <dbReference type="NCBI Taxonomy" id="2714739"/>
    <lineage>
        <taxon>Bacteria</taxon>
        <taxon>Pseudomonadati</taxon>
        <taxon>Planctomycetota</taxon>
        <taxon>Planctomycetia</taxon>
        <taxon>Pirellulales</taxon>
        <taxon>Pirellulaceae</taxon>
        <taxon>Allorhodopirellula</taxon>
    </lineage>
</organism>
<dbReference type="GO" id="GO:0009245">
    <property type="term" value="P:lipid A biosynthetic process"/>
    <property type="evidence" value="ECO:0007669"/>
    <property type="project" value="TreeGrafter"/>
</dbReference>
<dbReference type="AlphaFoldDB" id="A0A5C6C3C8"/>
<feature type="active site" description="Proton acceptor" evidence="8">
    <location>
        <position position="64"/>
    </location>
</feature>
<evidence type="ECO:0000259" key="11">
    <source>
        <dbReference type="Pfam" id="PF04413"/>
    </source>
</evidence>
<feature type="site" description="Transition state stabilizer" evidence="9">
    <location>
        <position position="211"/>
    </location>
</feature>
<dbReference type="InterPro" id="IPR039901">
    <property type="entry name" value="Kdotransferase"/>
</dbReference>
<keyword evidence="12" id="KW-0328">Glycosyltransferase</keyword>
<accession>A0A5C6C3C8</accession>
<protein>
    <recommendedName>
        <fullName evidence="4 10">3-deoxy-D-manno-octulosonic acid transferase</fullName>
        <shortName evidence="10">Kdo transferase</shortName>
        <ecNumber evidence="3 10">2.4.99.12</ecNumber>
    </recommendedName>
    <alternativeName>
        <fullName evidence="6 10">Lipid IV(A) 3-deoxy-D-manno-octulosonic acid transferase</fullName>
    </alternativeName>
</protein>
<dbReference type="Gene3D" id="3.40.50.11720">
    <property type="entry name" value="3-Deoxy-D-manno-octulosonic-acid transferase, N-terminal domain"/>
    <property type="match status" value="1"/>
</dbReference>
<sequence length="439" mass="48782">MFLNLLYAIALTLLSPVILYRIVRYGRYRRGVSEKLFGVSKRRASELLAGSDESIWLHAVSVGEVNLLPELARLLSARSPHTAVVISASTDTGYDLAVKHFGQERVFFCPLDFTWAVQCTLRNLKCRQLVLAELELWPNLVTAATRVNCAVTVINGRLSERSAGRYQKFAWLLRPTFASLTAVGCQDAETADRFVACGVDRDRARVTGSLKFDNAPRSRDTPGVNARINWAGVSPWHRVWCFGSTQAGEEAMALKIYQRLRVEHPELRLILVPRHPERFNQVAELVVASGDRVIRRSQNESQFNDEWEGEEVILVDTIGELRHWWGVAHIATVGGSFGDRGGQNMLEPAGYGCAVSFGPNTKNFSTIAEQLIAGHGAVRVADEEQLTAFVRRCLDDHPAADSLGHAAQQIVDQHRGAYHRTIELLGMQSIPQDSQQNAA</sequence>
<evidence type="ECO:0000256" key="10">
    <source>
        <dbReference type="RuleBase" id="RU365103"/>
    </source>
</evidence>
<keyword evidence="10" id="KW-1133">Transmembrane helix</keyword>